<evidence type="ECO:0000313" key="1">
    <source>
        <dbReference type="EMBL" id="ETO34088.1"/>
    </source>
</evidence>
<proteinExistence type="predicted"/>
<gene>
    <name evidence="1" type="ORF">RFI_03011</name>
</gene>
<dbReference type="AlphaFoldDB" id="X6P7J2"/>
<dbReference type="Proteomes" id="UP000023152">
    <property type="component" value="Unassembled WGS sequence"/>
</dbReference>
<evidence type="ECO:0000313" key="2">
    <source>
        <dbReference type="Proteomes" id="UP000023152"/>
    </source>
</evidence>
<dbReference type="OMA" id="TNFPMWW"/>
<sequence length="659" mass="73507">MYKQSVELKIPPYVYTTHPYLLSLYFSCPPNMQLDCPNAGNVSAMEKAISESGSIRWHAFPFNSELELFDESMLAFGIQVSHDLSTRFGVPQSNVISQRDVPGTTRNIIPHLLQNNVKAMTIGCNGGSAPPDVPKIFRWQMPNDNNSEIIMMLHPGGYGGVGYSSCIVLNNFTDALCFAIRGDNQGPGDIEFVLEIYAEVKLEFPNANVFASTYTAFINRLLQQPSVVASLPLLTEEIGDTWIHGAQGDCYKQAAFRNIQRLRNECLVNGGCDLSDTALYNFSRLLLKSGEHTWGIICGDIKHFLASGDLSGPYYNWSNPQVHALLAQNNTNMYEQRNWSIDIPVQALSLSTNAASQKLYSQIQDVLQRLQNPIIPNVSNTTEWTLVTSPENTTFSIRARADGNIYNVQFDAKTGGIKYLQNTNTGTNYASTDDILGVFLYQTMTETDFNEFVAAYSYQPTASWVHFDFGKVDLDERANVTHWYGNAELAMLFVNNAENTFVSVLNFGENSEWLRTNYGAPMVIYNVISFDNDKAPLTMEFIWSNKTSSRIPEVLYTSWKVNNCDNWVVNKLGNPIDLNHIVANGSFHLHGTTENVTCVMNGNSGQVSIYSADTALVTFKPTGMSEFTGFPTPFEKADLTQGIAFPLFNNIWGTVCHFL</sequence>
<keyword evidence="2" id="KW-1185">Reference proteome</keyword>
<reference evidence="1 2" key="1">
    <citation type="journal article" date="2013" name="Curr. Biol.">
        <title>The Genome of the Foraminiferan Reticulomyxa filosa.</title>
        <authorList>
            <person name="Glockner G."/>
            <person name="Hulsmann N."/>
            <person name="Schleicher M."/>
            <person name="Noegel A.A."/>
            <person name="Eichinger L."/>
            <person name="Gallinger C."/>
            <person name="Pawlowski J."/>
            <person name="Sierra R."/>
            <person name="Euteneuer U."/>
            <person name="Pillet L."/>
            <person name="Moustafa A."/>
            <person name="Platzer M."/>
            <person name="Groth M."/>
            <person name="Szafranski K."/>
            <person name="Schliwa M."/>
        </authorList>
    </citation>
    <scope>NUCLEOTIDE SEQUENCE [LARGE SCALE GENOMIC DNA]</scope>
</reference>
<dbReference type="EMBL" id="ASPP01002892">
    <property type="protein sequence ID" value="ETO34088.1"/>
    <property type="molecule type" value="Genomic_DNA"/>
</dbReference>
<accession>X6P7J2</accession>
<protein>
    <submittedName>
        <fullName evidence="1">Uncharacterized protein</fullName>
    </submittedName>
</protein>
<name>X6P7J2_RETFI</name>
<dbReference type="InterPro" id="IPR032482">
    <property type="entry name" value="DUF5054"/>
</dbReference>
<organism evidence="1 2">
    <name type="scientific">Reticulomyxa filosa</name>
    <dbReference type="NCBI Taxonomy" id="46433"/>
    <lineage>
        <taxon>Eukaryota</taxon>
        <taxon>Sar</taxon>
        <taxon>Rhizaria</taxon>
        <taxon>Retaria</taxon>
        <taxon>Foraminifera</taxon>
        <taxon>Monothalamids</taxon>
        <taxon>Reticulomyxidae</taxon>
        <taxon>Reticulomyxa</taxon>
    </lineage>
</organism>
<dbReference type="OrthoDB" id="197879at2759"/>
<comment type="caution">
    <text evidence="1">The sequence shown here is derived from an EMBL/GenBank/DDBJ whole genome shotgun (WGS) entry which is preliminary data.</text>
</comment>
<dbReference type="Pfam" id="PF16477">
    <property type="entry name" value="DUF5054"/>
    <property type="match status" value="1"/>
</dbReference>